<dbReference type="EMBL" id="FNJR01000001">
    <property type="protein sequence ID" value="SDP02737.1"/>
    <property type="molecule type" value="Genomic_DNA"/>
</dbReference>
<sequence>MRASRSARSRRWGGEPMTYLSRIRINPLRTAGRRLLGSPRRLHGAVMGGLADDPEQQRPLWRLDSDNPHRPKLLVLSESKPDWTHIVEQAGWPHADGEHYELREYEPLLGRLAVGQEFTFRVTANPVQNTNEPEHPTERQRQRAREGQRRRSQRVGHRTAGAQLGWFLARTEKWGFVVPGAPPTTGTSEHPTVAEPVSTREGVSFEADGAACSGEAGEIEPARNVRIAARDRHSFPKRRGSRPVVLHTATFEGRLRVTSVELLRRALLRGIGPAKAYGCGLLTLGTLPDGESGAGD</sequence>
<name>A0A1H0PC99_9ACTN</name>
<proteinExistence type="predicted"/>
<dbReference type="InterPro" id="IPR010179">
    <property type="entry name" value="CRISPR-assoc_prot_Cse3"/>
</dbReference>
<evidence type="ECO:0000313" key="3">
    <source>
        <dbReference type="Proteomes" id="UP000199497"/>
    </source>
</evidence>
<dbReference type="AlphaFoldDB" id="A0A1H0PC99"/>
<evidence type="ECO:0000256" key="1">
    <source>
        <dbReference type="SAM" id="MobiDB-lite"/>
    </source>
</evidence>
<dbReference type="Gene3D" id="3.30.70.1200">
    <property type="entry name" value="Crispr-associated protein, domain 1"/>
    <property type="match status" value="1"/>
</dbReference>
<protein>
    <submittedName>
        <fullName evidence="2">CRISPR system Cascade subunit CasE</fullName>
    </submittedName>
</protein>
<feature type="compositionally biased region" description="Basic and acidic residues" evidence="1">
    <location>
        <begin position="132"/>
        <end position="149"/>
    </location>
</feature>
<feature type="region of interest" description="Disordered" evidence="1">
    <location>
        <begin position="123"/>
        <end position="158"/>
    </location>
</feature>
<organism evidence="2 3">
    <name type="scientific">Actinopolyspora xinjiangensis</name>
    <dbReference type="NCBI Taxonomy" id="405564"/>
    <lineage>
        <taxon>Bacteria</taxon>
        <taxon>Bacillati</taxon>
        <taxon>Actinomycetota</taxon>
        <taxon>Actinomycetes</taxon>
        <taxon>Actinopolysporales</taxon>
        <taxon>Actinopolysporaceae</taxon>
        <taxon>Actinopolyspora</taxon>
    </lineage>
</organism>
<dbReference type="Pfam" id="PF08798">
    <property type="entry name" value="CRISPR_assoc"/>
    <property type="match status" value="1"/>
</dbReference>
<evidence type="ECO:0000313" key="2">
    <source>
        <dbReference type="EMBL" id="SDP02737.1"/>
    </source>
</evidence>
<reference evidence="3" key="1">
    <citation type="submission" date="2016-10" db="EMBL/GenBank/DDBJ databases">
        <authorList>
            <person name="Varghese N."/>
            <person name="Submissions S."/>
        </authorList>
    </citation>
    <scope>NUCLEOTIDE SEQUENCE [LARGE SCALE GENOMIC DNA]</scope>
    <source>
        <strain evidence="3">DSM 46732</strain>
    </source>
</reference>
<dbReference type="Proteomes" id="UP000199497">
    <property type="component" value="Unassembled WGS sequence"/>
</dbReference>
<keyword evidence="3" id="KW-1185">Reference proteome</keyword>
<dbReference type="STRING" id="405564.SAMN04487905_101491"/>
<dbReference type="SUPFAM" id="SSF117987">
    <property type="entry name" value="CRISPR-associated protein"/>
    <property type="match status" value="2"/>
</dbReference>
<dbReference type="SMART" id="SM01101">
    <property type="entry name" value="CRISPR_assoc"/>
    <property type="match status" value="1"/>
</dbReference>
<dbReference type="NCBIfam" id="TIGR01907">
    <property type="entry name" value="casE_Cse3"/>
    <property type="match status" value="1"/>
</dbReference>
<gene>
    <name evidence="2" type="ORF">SAMN04487905_101491</name>
</gene>
<dbReference type="CDD" id="cd09727">
    <property type="entry name" value="Cas6_I-E"/>
    <property type="match status" value="1"/>
</dbReference>
<accession>A0A1H0PC99</accession>
<dbReference type="Gene3D" id="3.30.70.1210">
    <property type="entry name" value="Crispr-associated protein, domain 2"/>
    <property type="match status" value="1"/>
</dbReference>